<comment type="caution">
    <text evidence="1">The sequence shown here is derived from an EMBL/GenBank/DDBJ whole genome shotgun (WGS) entry which is preliminary data.</text>
</comment>
<keyword evidence="2" id="KW-1185">Reference proteome</keyword>
<proteinExistence type="predicted"/>
<reference evidence="1" key="1">
    <citation type="submission" date="2023-11" db="EMBL/GenBank/DDBJ databases">
        <authorList>
            <person name="Poullet M."/>
        </authorList>
    </citation>
    <scope>NUCLEOTIDE SEQUENCE</scope>
    <source>
        <strain evidence="1">E1834</strain>
    </source>
</reference>
<organism evidence="1 2">
    <name type="scientific">Meloidogyne enterolobii</name>
    <name type="common">Root-knot nematode worm</name>
    <name type="synonym">Meloidogyne mayaguensis</name>
    <dbReference type="NCBI Taxonomy" id="390850"/>
    <lineage>
        <taxon>Eukaryota</taxon>
        <taxon>Metazoa</taxon>
        <taxon>Ecdysozoa</taxon>
        <taxon>Nematoda</taxon>
        <taxon>Chromadorea</taxon>
        <taxon>Rhabditida</taxon>
        <taxon>Tylenchina</taxon>
        <taxon>Tylenchomorpha</taxon>
        <taxon>Tylenchoidea</taxon>
        <taxon>Meloidogynidae</taxon>
        <taxon>Meloidogyninae</taxon>
        <taxon>Meloidogyne</taxon>
    </lineage>
</organism>
<evidence type="ECO:0000313" key="2">
    <source>
        <dbReference type="Proteomes" id="UP001497535"/>
    </source>
</evidence>
<evidence type="ECO:0000313" key="1">
    <source>
        <dbReference type="EMBL" id="CAK5070542.1"/>
    </source>
</evidence>
<accession>A0ACB0Z145</accession>
<sequence length="73" mass="8645">MGRKIFVVKIPNNLCPPMLLYYFIYYRLSIALEGQRFEDLPGAYFSPPHFCVLWIFLQNLWAPFSVESVEVQK</sequence>
<dbReference type="EMBL" id="CAVMJV010000021">
    <property type="protein sequence ID" value="CAK5070542.1"/>
    <property type="molecule type" value="Genomic_DNA"/>
</dbReference>
<protein>
    <submittedName>
        <fullName evidence="1">Uncharacterized protein</fullName>
    </submittedName>
</protein>
<name>A0ACB0Z145_MELEN</name>
<dbReference type="Proteomes" id="UP001497535">
    <property type="component" value="Unassembled WGS sequence"/>
</dbReference>
<gene>
    <name evidence="1" type="ORF">MENTE1834_LOCUS18670</name>
</gene>